<protein>
    <recommendedName>
        <fullName evidence="4">Right handed beta helix domain-containing protein</fullName>
    </recommendedName>
</protein>
<comment type="caution">
    <text evidence="2">The sequence shown here is derived from an EMBL/GenBank/DDBJ whole genome shotgun (WGS) entry which is preliminary data.</text>
</comment>
<name>A0ABS7MAN7_9SPHN</name>
<dbReference type="SUPFAM" id="SSF51126">
    <property type="entry name" value="Pectin lyase-like"/>
    <property type="match status" value="1"/>
</dbReference>
<feature type="region of interest" description="Disordered" evidence="1">
    <location>
        <begin position="476"/>
        <end position="501"/>
    </location>
</feature>
<sequence>MIRPENFRQPGDTHLQRLQRFLDALGGGTDGELDADYVIPSQLVLSGKSNFRLRGNGHRIRVADGAPTGWGGSALYIVQCNDFEISDLHCDGNRESRIPAEDPAHVIVVDKCHRWLFRNVHVVNGTCDGFLVYAGTDGNGTGPGGAVSTLDFPSRWKLKDCTALNNFRQGLSIIEGVDASIEGGRYGLTRGLWDTGNGPCAGIILEPDDVPSRPANRIRNIRLQNILFDGNQGAGLAITRVNGVRNIEVVDCIFDANKKAAIESFGDEIAILRPTVRNWTNEPYSSRASAPPKRGAIDIGYLAGPTSIADPKFELIDNGASDHHPCIYVHGAAAAGIAISGIRSDGSASFICGAHAPRVQVSHSVVDLRSSVRPDAFVFLGDHAVFEHMMLLGVYERAAYFGGKAPQIKENKFYVRISRPTTHIVGAWDAIAPELRGNLVEFEQPVASKAFSVGQDATVVDNKIVNSLSDRLFDFSGPPRASTGNSRVVRRARESPSAQAP</sequence>
<evidence type="ECO:0008006" key="4">
    <source>
        <dbReference type="Google" id="ProtNLM"/>
    </source>
</evidence>
<evidence type="ECO:0000313" key="3">
    <source>
        <dbReference type="Proteomes" id="UP001166571"/>
    </source>
</evidence>
<dbReference type="InterPro" id="IPR012334">
    <property type="entry name" value="Pectin_lyas_fold"/>
</dbReference>
<dbReference type="RefSeq" id="WP_222135687.1">
    <property type="nucleotide sequence ID" value="NZ_JAILXK010000001.1"/>
</dbReference>
<reference evidence="2" key="1">
    <citation type="submission" date="2021-08" db="EMBL/GenBank/DDBJ databases">
        <title>Sphingopyxis panaciterrulae sp. nov., isolated from the surface water of the Yellow Sea.</title>
        <authorList>
            <person name="Gao Z."/>
            <person name="Zhang D."/>
            <person name="Zhang A."/>
        </authorList>
    </citation>
    <scope>NUCLEOTIDE SEQUENCE</scope>
    <source>
        <strain evidence="2">XHP0097</strain>
    </source>
</reference>
<evidence type="ECO:0000256" key="1">
    <source>
        <dbReference type="SAM" id="MobiDB-lite"/>
    </source>
</evidence>
<evidence type="ECO:0000313" key="2">
    <source>
        <dbReference type="EMBL" id="MBY4636083.1"/>
    </source>
</evidence>
<proteinExistence type="predicted"/>
<dbReference type="EMBL" id="JAILXK010000001">
    <property type="protein sequence ID" value="MBY4636083.1"/>
    <property type="molecule type" value="Genomic_DNA"/>
</dbReference>
<dbReference type="Proteomes" id="UP001166571">
    <property type="component" value="Unassembled WGS sequence"/>
</dbReference>
<gene>
    <name evidence="2" type="ORF">K5P26_02890</name>
</gene>
<organism evidence="2 3">
    <name type="scientific">Sphingopyxis jiangsuensis</name>
    <dbReference type="NCBI Taxonomy" id="2871171"/>
    <lineage>
        <taxon>Bacteria</taxon>
        <taxon>Pseudomonadati</taxon>
        <taxon>Pseudomonadota</taxon>
        <taxon>Alphaproteobacteria</taxon>
        <taxon>Sphingomonadales</taxon>
        <taxon>Sphingomonadaceae</taxon>
        <taxon>Sphingopyxis</taxon>
    </lineage>
</organism>
<dbReference type="InterPro" id="IPR011050">
    <property type="entry name" value="Pectin_lyase_fold/virulence"/>
</dbReference>
<keyword evidence="3" id="KW-1185">Reference proteome</keyword>
<dbReference type="Gene3D" id="2.160.20.10">
    <property type="entry name" value="Single-stranded right-handed beta-helix, Pectin lyase-like"/>
    <property type="match status" value="1"/>
</dbReference>
<accession>A0ABS7MAN7</accession>
<dbReference type="SMART" id="SM00710">
    <property type="entry name" value="PbH1"/>
    <property type="match status" value="4"/>
</dbReference>
<dbReference type="InterPro" id="IPR006626">
    <property type="entry name" value="PbH1"/>
</dbReference>